<evidence type="ECO:0000313" key="8">
    <source>
        <dbReference type="Proteomes" id="UP000252519"/>
    </source>
</evidence>
<feature type="transmembrane region" description="Helical" evidence="5">
    <location>
        <begin position="125"/>
        <end position="146"/>
    </location>
</feature>
<gene>
    <name evidence="7" type="ORF">ANCCAN_27027</name>
</gene>
<dbReference type="STRING" id="29170.A0A368F8I6"/>
<sequence length="166" mass="18459">MNVVRALFSNSLEEKLGFRCISRYGRRKVLILANILNMMSLVIYVLCAETRYLFDPIKYGCLAMFVVFGYTFGPGAGPLARFIGIELAPLSSRSMLTAVCFAENTVMSFLLAFAVLPLFNLIGPSAFLVLFVGPSALCTLYLYIYLPETRGRNIDEVICALKGNRE</sequence>
<dbReference type="Proteomes" id="UP000252519">
    <property type="component" value="Unassembled WGS sequence"/>
</dbReference>
<feature type="transmembrane region" description="Helical" evidence="5">
    <location>
        <begin position="29"/>
        <end position="45"/>
    </location>
</feature>
<comment type="subcellular location">
    <subcellularLocation>
        <location evidence="1">Membrane</location>
        <topology evidence="1">Multi-pass membrane protein</topology>
    </subcellularLocation>
</comment>
<reference evidence="7 8" key="1">
    <citation type="submission" date="2014-10" db="EMBL/GenBank/DDBJ databases">
        <title>Draft genome of the hookworm Ancylostoma caninum.</title>
        <authorList>
            <person name="Mitreva M."/>
        </authorList>
    </citation>
    <scope>NUCLEOTIDE SEQUENCE [LARGE SCALE GENOMIC DNA]</scope>
    <source>
        <strain evidence="7 8">Baltimore</strain>
    </source>
</reference>
<feature type="transmembrane region" description="Helical" evidence="5">
    <location>
        <begin position="57"/>
        <end position="83"/>
    </location>
</feature>
<keyword evidence="4 5" id="KW-0472">Membrane</keyword>
<evidence type="ECO:0000256" key="1">
    <source>
        <dbReference type="ARBA" id="ARBA00004141"/>
    </source>
</evidence>
<dbReference type="InterPro" id="IPR045263">
    <property type="entry name" value="GLUT"/>
</dbReference>
<dbReference type="InterPro" id="IPR036259">
    <property type="entry name" value="MFS_trans_sf"/>
</dbReference>
<evidence type="ECO:0000256" key="2">
    <source>
        <dbReference type="ARBA" id="ARBA00022692"/>
    </source>
</evidence>
<dbReference type="PROSITE" id="PS50850">
    <property type="entry name" value="MFS"/>
    <property type="match status" value="1"/>
</dbReference>
<dbReference type="InterPro" id="IPR005828">
    <property type="entry name" value="MFS_sugar_transport-like"/>
</dbReference>
<keyword evidence="8" id="KW-1185">Reference proteome</keyword>
<name>A0A368F8I6_ANCCA</name>
<evidence type="ECO:0000313" key="7">
    <source>
        <dbReference type="EMBL" id="RCN27240.1"/>
    </source>
</evidence>
<dbReference type="AlphaFoldDB" id="A0A368F8I6"/>
<dbReference type="PANTHER" id="PTHR23503:SF29">
    <property type="entry name" value="MAJOR FACILITATOR SUPERFAMILY (MFS) PROFILE DOMAIN-CONTAINING PROTEIN"/>
    <property type="match status" value="1"/>
</dbReference>
<dbReference type="Pfam" id="PF00083">
    <property type="entry name" value="Sugar_tr"/>
    <property type="match status" value="1"/>
</dbReference>
<keyword evidence="2 5" id="KW-0812">Transmembrane</keyword>
<evidence type="ECO:0000256" key="3">
    <source>
        <dbReference type="ARBA" id="ARBA00022989"/>
    </source>
</evidence>
<protein>
    <recommendedName>
        <fullName evidence="6">Major facilitator superfamily (MFS) profile domain-containing protein</fullName>
    </recommendedName>
</protein>
<dbReference type="GO" id="GO:0015149">
    <property type="term" value="F:hexose transmembrane transporter activity"/>
    <property type="evidence" value="ECO:0007669"/>
    <property type="project" value="TreeGrafter"/>
</dbReference>
<dbReference type="SUPFAM" id="SSF103473">
    <property type="entry name" value="MFS general substrate transporter"/>
    <property type="match status" value="1"/>
</dbReference>
<evidence type="ECO:0000259" key="6">
    <source>
        <dbReference type="PROSITE" id="PS50850"/>
    </source>
</evidence>
<dbReference type="GO" id="GO:0016020">
    <property type="term" value="C:membrane"/>
    <property type="evidence" value="ECO:0007669"/>
    <property type="project" value="UniProtKB-SubCell"/>
</dbReference>
<feature type="domain" description="Major facilitator superfamily (MFS) profile" evidence="6">
    <location>
        <begin position="1"/>
        <end position="166"/>
    </location>
</feature>
<dbReference type="OrthoDB" id="4142200at2759"/>
<dbReference type="PANTHER" id="PTHR23503">
    <property type="entry name" value="SOLUTE CARRIER FAMILY 2"/>
    <property type="match status" value="1"/>
</dbReference>
<organism evidence="7 8">
    <name type="scientific">Ancylostoma caninum</name>
    <name type="common">Dog hookworm</name>
    <dbReference type="NCBI Taxonomy" id="29170"/>
    <lineage>
        <taxon>Eukaryota</taxon>
        <taxon>Metazoa</taxon>
        <taxon>Ecdysozoa</taxon>
        <taxon>Nematoda</taxon>
        <taxon>Chromadorea</taxon>
        <taxon>Rhabditida</taxon>
        <taxon>Rhabditina</taxon>
        <taxon>Rhabditomorpha</taxon>
        <taxon>Strongyloidea</taxon>
        <taxon>Ancylostomatidae</taxon>
        <taxon>Ancylostomatinae</taxon>
        <taxon>Ancylostoma</taxon>
    </lineage>
</organism>
<keyword evidence="3 5" id="KW-1133">Transmembrane helix</keyword>
<evidence type="ECO:0000256" key="5">
    <source>
        <dbReference type="SAM" id="Phobius"/>
    </source>
</evidence>
<proteinExistence type="predicted"/>
<feature type="transmembrane region" description="Helical" evidence="5">
    <location>
        <begin position="95"/>
        <end position="119"/>
    </location>
</feature>
<dbReference type="InterPro" id="IPR020846">
    <property type="entry name" value="MFS_dom"/>
</dbReference>
<comment type="caution">
    <text evidence="7">The sequence shown here is derived from an EMBL/GenBank/DDBJ whole genome shotgun (WGS) entry which is preliminary data.</text>
</comment>
<dbReference type="Gene3D" id="1.20.1250.20">
    <property type="entry name" value="MFS general substrate transporter like domains"/>
    <property type="match status" value="1"/>
</dbReference>
<evidence type="ECO:0000256" key="4">
    <source>
        <dbReference type="ARBA" id="ARBA00023136"/>
    </source>
</evidence>
<accession>A0A368F8I6</accession>
<dbReference type="EMBL" id="JOJR01004580">
    <property type="protein sequence ID" value="RCN27240.1"/>
    <property type="molecule type" value="Genomic_DNA"/>
</dbReference>